<proteinExistence type="predicted"/>
<reference evidence="2 3" key="1">
    <citation type="submission" date="2019-10" db="EMBL/GenBank/DDBJ databases">
        <title>Vibrio sp. nov. isolated from a shrimp pond.</title>
        <authorList>
            <person name="Gomez-Gil B."/>
            <person name="Enciso-Ibarra J."/>
            <person name="Enciso-Ibarra K."/>
            <person name="Bolan-Mejia C."/>
        </authorList>
    </citation>
    <scope>NUCLEOTIDE SEQUENCE [LARGE SCALE GENOMIC DNA]</scope>
    <source>
        <strain evidence="2 3">CAIM 722</strain>
    </source>
</reference>
<comment type="caution">
    <text evidence="2">The sequence shown here is derived from an EMBL/GenBank/DDBJ whole genome shotgun (WGS) entry which is preliminary data.</text>
</comment>
<dbReference type="RefSeq" id="WP_161154322.1">
    <property type="nucleotide sequence ID" value="NZ_WEKT01000009.1"/>
</dbReference>
<evidence type="ECO:0000313" key="2">
    <source>
        <dbReference type="EMBL" id="MZI93024.1"/>
    </source>
</evidence>
<accession>A0A7X4RUF0</accession>
<keyword evidence="3" id="KW-1185">Reference proteome</keyword>
<feature type="domain" description="DUF6129" evidence="1">
    <location>
        <begin position="37"/>
        <end position="84"/>
    </location>
</feature>
<gene>
    <name evidence="2" type="ORF">F9817_07405</name>
</gene>
<protein>
    <recommendedName>
        <fullName evidence="1">DUF6129 domain-containing protein</fullName>
    </recommendedName>
</protein>
<dbReference type="AlphaFoldDB" id="A0A7X4RUF0"/>
<dbReference type="Proteomes" id="UP000462621">
    <property type="component" value="Unassembled WGS sequence"/>
</dbReference>
<dbReference type="InterPro" id="IPR046132">
    <property type="entry name" value="DUF6129"/>
</dbReference>
<dbReference type="Pfam" id="PF19624">
    <property type="entry name" value="DUF6129"/>
    <property type="match status" value="1"/>
</dbReference>
<evidence type="ECO:0000259" key="1">
    <source>
        <dbReference type="Pfam" id="PF19624"/>
    </source>
</evidence>
<sequence length="98" mass="11059">METNSTNRALLDETQLGDIGTKLDEVVNRQVDWLALIQQQYPQLRFTVCSEDDTGCHEPFHSYDQFDLHLVSHSLSGCSSLTQDVNHCTGLVIALHEE</sequence>
<organism evidence="2 3">
    <name type="scientific">Vibrio eleionomae</name>
    <dbReference type="NCBI Taxonomy" id="2653505"/>
    <lineage>
        <taxon>Bacteria</taxon>
        <taxon>Pseudomonadati</taxon>
        <taxon>Pseudomonadota</taxon>
        <taxon>Gammaproteobacteria</taxon>
        <taxon>Vibrionales</taxon>
        <taxon>Vibrionaceae</taxon>
        <taxon>Vibrio</taxon>
    </lineage>
</organism>
<evidence type="ECO:0000313" key="3">
    <source>
        <dbReference type="Proteomes" id="UP000462621"/>
    </source>
</evidence>
<dbReference type="EMBL" id="WEKT01000009">
    <property type="protein sequence ID" value="MZI93024.1"/>
    <property type="molecule type" value="Genomic_DNA"/>
</dbReference>
<name>A0A7X4RUF0_9VIBR</name>